<evidence type="ECO:0000313" key="2">
    <source>
        <dbReference type="EMBL" id="CAF1935030.1"/>
    </source>
</evidence>
<dbReference type="PaxDb" id="3708-A0A078JYQ2"/>
<name>A0A078JYQ2_BRANA</name>
<proteinExistence type="predicted"/>
<feature type="transmembrane region" description="Helical" evidence="1">
    <location>
        <begin position="27"/>
        <end position="46"/>
    </location>
</feature>
<sequence length="155" mass="17135">MQSVSDVNQTLPTSDDEKEKFNVYSTAVHKVVVMINAGVLGLLQLTNQESSVFETHKPTLICFCLLIFFYAVLLVREAIDVRKRFGSVARLVGHTSHLLGGLAAPVLISIVSTEFAFVFLLLWLFWFSCVAYDTFKEIKINSEANSTGASQSSPV</sequence>
<dbReference type="PANTHER" id="PTHR34115">
    <property type="entry name" value="PROTEIN, PUTATIVE-RELATED"/>
    <property type="match status" value="1"/>
</dbReference>
<dbReference type="InterPro" id="IPR053258">
    <property type="entry name" value="Ca-permeable_cation_channel"/>
</dbReference>
<keyword evidence="1" id="KW-1133">Transmembrane helix</keyword>
<dbReference type="Gramene" id="CDY71794">
    <property type="protein sequence ID" value="CDY71794"/>
    <property type="gene ID" value="GSBRNA2T00020339001"/>
</dbReference>
<organism evidence="3">
    <name type="scientific">Brassica napus</name>
    <name type="common">Rape</name>
    <dbReference type="NCBI Taxonomy" id="3708"/>
    <lineage>
        <taxon>Eukaryota</taxon>
        <taxon>Viridiplantae</taxon>
        <taxon>Streptophyta</taxon>
        <taxon>Embryophyta</taxon>
        <taxon>Tracheophyta</taxon>
        <taxon>Spermatophyta</taxon>
        <taxon>Magnoliopsida</taxon>
        <taxon>eudicotyledons</taxon>
        <taxon>Gunneridae</taxon>
        <taxon>Pentapetalae</taxon>
        <taxon>rosids</taxon>
        <taxon>malvids</taxon>
        <taxon>Brassicales</taxon>
        <taxon>Brassicaceae</taxon>
        <taxon>Brassiceae</taxon>
        <taxon>Brassica</taxon>
    </lineage>
</organism>
<feature type="transmembrane region" description="Helical" evidence="1">
    <location>
        <begin position="58"/>
        <end position="79"/>
    </location>
</feature>
<keyword evidence="1" id="KW-0472">Membrane</keyword>
<feature type="transmembrane region" description="Helical" evidence="1">
    <location>
        <begin position="116"/>
        <end position="135"/>
    </location>
</feature>
<reference evidence="3" key="2">
    <citation type="submission" date="2014-06" db="EMBL/GenBank/DDBJ databases">
        <authorList>
            <person name="Genoscope - CEA"/>
        </authorList>
    </citation>
    <scope>NUCLEOTIDE SEQUENCE</scope>
</reference>
<reference evidence="3" key="1">
    <citation type="journal article" date="2014" name="Science">
        <title>Plant genetics. Early allopolyploid evolution in the post-Neolithic Brassica napus oilseed genome.</title>
        <authorList>
            <person name="Chalhoub B."/>
            <person name="Denoeud F."/>
            <person name="Liu S."/>
            <person name="Parkin I.A."/>
            <person name="Tang H."/>
            <person name="Wang X."/>
            <person name="Chiquet J."/>
            <person name="Belcram H."/>
            <person name="Tong C."/>
            <person name="Samans B."/>
            <person name="Correa M."/>
            <person name="Da Silva C."/>
            <person name="Just J."/>
            <person name="Falentin C."/>
            <person name="Koh C.S."/>
            <person name="Le Clainche I."/>
            <person name="Bernard M."/>
            <person name="Bento P."/>
            <person name="Noel B."/>
            <person name="Labadie K."/>
            <person name="Alberti A."/>
            <person name="Charles M."/>
            <person name="Arnaud D."/>
            <person name="Guo H."/>
            <person name="Daviaud C."/>
            <person name="Alamery S."/>
            <person name="Jabbari K."/>
            <person name="Zhao M."/>
            <person name="Edger P.P."/>
            <person name="Chelaifa H."/>
            <person name="Tack D."/>
            <person name="Lassalle G."/>
            <person name="Mestiri I."/>
            <person name="Schnel N."/>
            <person name="Le Paslier M.C."/>
            <person name="Fan G."/>
            <person name="Renault V."/>
            <person name="Bayer P.E."/>
            <person name="Golicz A.A."/>
            <person name="Manoli S."/>
            <person name="Lee T.H."/>
            <person name="Thi V.H."/>
            <person name="Chalabi S."/>
            <person name="Hu Q."/>
            <person name="Fan C."/>
            <person name="Tollenaere R."/>
            <person name="Lu Y."/>
            <person name="Battail C."/>
            <person name="Shen J."/>
            <person name="Sidebottom C.H."/>
            <person name="Wang X."/>
            <person name="Canaguier A."/>
            <person name="Chauveau A."/>
            <person name="Berard A."/>
            <person name="Deniot G."/>
            <person name="Guan M."/>
            <person name="Liu Z."/>
            <person name="Sun F."/>
            <person name="Lim Y.P."/>
            <person name="Lyons E."/>
            <person name="Town C.D."/>
            <person name="Bancroft I."/>
            <person name="Wang X."/>
            <person name="Meng J."/>
            <person name="Ma J."/>
            <person name="Pires J.C."/>
            <person name="King G.J."/>
            <person name="Brunel D."/>
            <person name="Delourme R."/>
            <person name="Renard M."/>
            <person name="Aury J.M."/>
            <person name="Adams K.L."/>
            <person name="Batley J."/>
            <person name="Snowdon R.J."/>
            <person name="Tost J."/>
            <person name="Edwards D."/>
            <person name="Zhou Y."/>
            <person name="Hua W."/>
            <person name="Sharpe A.G."/>
            <person name="Paterson A.H."/>
            <person name="Guan C."/>
            <person name="Wincker P."/>
        </authorList>
    </citation>
    <scope>NUCLEOTIDE SEQUENCE [LARGE SCALE GENOMIC DNA]</scope>
</reference>
<dbReference type="Proteomes" id="UP001295469">
    <property type="component" value="Chromosome C05"/>
</dbReference>
<gene>
    <name evidence="3" type="primary">BnaCnng74550D</name>
    <name evidence="2" type="ORF">DARMORV10_C05P54730.1</name>
    <name evidence="3" type="ORF">GSBRNA2T00020339001</name>
</gene>
<dbReference type="PANTHER" id="PTHR34115:SF13">
    <property type="entry name" value="RPB1A"/>
    <property type="match status" value="1"/>
</dbReference>
<reference evidence="2" key="3">
    <citation type="submission" date="2021-01" db="EMBL/GenBank/DDBJ databases">
        <authorList>
            <consortium name="Genoscope - CEA"/>
            <person name="William W."/>
        </authorList>
    </citation>
    <scope>NUCLEOTIDE SEQUENCE</scope>
</reference>
<keyword evidence="1" id="KW-0812">Transmembrane</keyword>
<dbReference type="EMBL" id="HG994369">
    <property type="protein sequence ID" value="CAF1935030.1"/>
    <property type="molecule type" value="Genomic_DNA"/>
</dbReference>
<protein>
    <submittedName>
        <fullName evidence="2">(rape) hypothetical protein</fullName>
    </submittedName>
    <submittedName>
        <fullName evidence="3">BnaCnng74550D protein</fullName>
    </submittedName>
</protein>
<evidence type="ECO:0000313" key="3">
    <source>
        <dbReference type="EMBL" id="CDY71794.1"/>
    </source>
</evidence>
<dbReference type="OMA" id="IMIYLET"/>
<dbReference type="SMR" id="A0A078JYQ2"/>
<feature type="transmembrane region" description="Helical" evidence="1">
    <location>
        <begin position="91"/>
        <end position="110"/>
    </location>
</feature>
<evidence type="ECO:0000256" key="1">
    <source>
        <dbReference type="SAM" id="Phobius"/>
    </source>
</evidence>
<accession>A0A078JYQ2</accession>
<dbReference type="EMBL" id="LK047542">
    <property type="protein sequence ID" value="CDY71794.1"/>
    <property type="molecule type" value="Genomic_DNA"/>
</dbReference>
<dbReference type="AlphaFoldDB" id="A0A078JYQ2"/>